<gene>
    <name evidence="9" type="ORF">EDB92DRAFT_1935937</name>
</gene>
<dbReference type="EMBL" id="JAKELL010000044">
    <property type="protein sequence ID" value="KAH8988048.1"/>
    <property type="molecule type" value="Genomic_DNA"/>
</dbReference>
<dbReference type="InterPro" id="IPR024395">
    <property type="entry name" value="CLASP_N_dom"/>
</dbReference>
<keyword evidence="6" id="KW-0963">Cytoplasm</keyword>
<dbReference type="Proteomes" id="UP001201163">
    <property type="component" value="Unassembled WGS sequence"/>
</dbReference>
<dbReference type="GO" id="GO:0051301">
    <property type="term" value="P:cell division"/>
    <property type="evidence" value="ECO:0007669"/>
    <property type="project" value="UniProtKB-KW"/>
</dbReference>
<sequence>MAPKAKIPSIIKCHSESVLSGELELSRDSLSLVETEETWDTIANALLRITALLNGGASEYPATLTSFIRSVYRPITSAATSERSRLSAAAIECISTLATELGPSFDPLLPLLVPTLLSICARPNKVFISRAKAALHTIIDQTQLISLLPYFVDPLRDKSVTLRLIAIESVLACVRSFNPPDLEKDARAKDIESAIKLTATDASADVRKVSRGVFEAYKILLPGRVER</sequence>
<dbReference type="GO" id="GO:0008017">
    <property type="term" value="F:microtubule binding"/>
    <property type="evidence" value="ECO:0007669"/>
    <property type="project" value="TreeGrafter"/>
</dbReference>
<evidence type="ECO:0000256" key="1">
    <source>
        <dbReference type="ARBA" id="ARBA00004186"/>
    </source>
</evidence>
<dbReference type="GO" id="GO:0005881">
    <property type="term" value="C:cytoplasmic microtubule"/>
    <property type="evidence" value="ECO:0007669"/>
    <property type="project" value="TreeGrafter"/>
</dbReference>
<dbReference type="InterPro" id="IPR016024">
    <property type="entry name" value="ARM-type_fold"/>
</dbReference>
<keyword evidence="3" id="KW-0132">Cell division</keyword>
<comment type="subcellular location">
    <subcellularLocation>
        <location evidence="1">Cytoplasm</location>
        <location evidence="1">Cytoskeleton</location>
        <location evidence="1">Spindle</location>
    </subcellularLocation>
</comment>
<dbReference type="PANTHER" id="PTHR21567">
    <property type="entry name" value="CLASP"/>
    <property type="match status" value="1"/>
</dbReference>
<dbReference type="InterPro" id="IPR021133">
    <property type="entry name" value="HEAT_type_2"/>
</dbReference>
<dbReference type="GO" id="GO:0005815">
    <property type="term" value="C:microtubule organizing center"/>
    <property type="evidence" value="ECO:0007669"/>
    <property type="project" value="TreeGrafter"/>
</dbReference>
<evidence type="ECO:0000256" key="3">
    <source>
        <dbReference type="ARBA" id="ARBA00022618"/>
    </source>
</evidence>
<keyword evidence="5" id="KW-0498">Mitosis</keyword>
<reference evidence="9" key="1">
    <citation type="submission" date="2022-01" db="EMBL/GenBank/DDBJ databases">
        <title>Comparative genomics reveals a dynamic genome evolution in the ectomycorrhizal milk-cap (Lactarius) mushrooms.</title>
        <authorList>
            <consortium name="DOE Joint Genome Institute"/>
            <person name="Lebreton A."/>
            <person name="Tang N."/>
            <person name="Kuo A."/>
            <person name="LaButti K."/>
            <person name="Drula E."/>
            <person name="Barry K."/>
            <person name="Clum A."/>
            <person name="Lipzen A."/>
            <person name="Mousain D."/>
            <person name="Ng V."/>
            <person name="Wang R."/>
            <person name="Wang X."/>
            <person name="Dai Y."/>
            <person name="Henrissat B."/>
            <person name="Grigoriev I.V."/>
            <person name="Guerin-Laguette A."/>
            <person name="Yu F."/>
            <person name="Martin F.M."/>
        </authorList>
    </citation>
    <scope>NUCLEOTIDE SEQUENCE</scope>
    <source>
        <strain evidence="9">QP</strain>
    </source>
</reference>
<comment type="caution">
    <text evidence="9">The sequence shown here is derived from an EMBL/GenBank/DDBJ whole genome shotgun (WGS) entry which is preliminary data.</text>
</comment>
<feature type="repeat" description="HEAT" evidence="7">
    <location>
        <begin position="147"/>
        <end position="185"/>
    </location>
</feature>
<accession>A0AAD4LHS7</accession>
<dbReference type="GO" id="GO:0005876">
    <property type="term" value="C:spindle microtubule"/>
    <property type="evidence" value="ECO:0007669"/>
    <property type="project" value="TreeGrafter"/>
</dbReference>
<feature type="domain" description="CLASP N-terminal" evidence="8">
    <location>
        <begin position="34"/>
        <end position="224"/>
    </location>
</feature>
<name>A0AAD4LHS7_9AGAM</name>
<proteinExistence type="inferred from homology"/>
<dbReference type="PROSITE" id="PS50077">
    <property type="entry name" value="HEAT_REPEAT"/>
    <property type="match status" value="1"/>
</dbReference>
<dbReference type="PANTHER" id="PTHR21567:SF60">
    <property type="entry name" value="CLASP N-TERMINAL DOMAIN-CONTAINING PROTEIN"/>
    <property type="match status" value="1"/>
</dbReference>
<dbReference type="Gene3D" id="1.25.10.10">
    <property type="entry name" value="Leucine-rich Repeat Variant"/>
    <property type="match status" value="1"/>
</dbReference>
<keyword evidence="4" id="KW-0493">Microtubule</keyword>
<dbReference type="Pfam" id="PF12348">
    <property type="entry name" value="CLASP_N"/>
    <property type="match status" value="1"/>
</dbReference>
<protein>
    <submittedName>
        <fullName evidence="9">Clasp N-terminal domain-containing protein</fullName>
    </submittedName>
</protein>
<dbReference type="GO" id="GO:0090307">
    <property type="term" value="P:mitotic spindle assembly"/>
    <property type="evidence" value="ECO:0007669"/>
    <property type="project" value="TreeGrafter"/>
</dbReference>
<keyword evidence="10" id="KW-1185">Reference proteome</keyword>
<dbReference type="InterPro" id="IPR011989">
    <property type="entry name" value="ARM-like"/>
</dbReference>
<dbReference type="GO" id="GO:1902903">
    <property type="term" value="P:regulation of supramolecular fiber organization"/>
    <property type="evidence" value="ECO:0007669"/>
    <property type="project" value="UniProtKB-ARBA"/>
</dbReference>
<keyword evidence="6" id="KW-0206">Cytoskeleton</keyword>
<dbReference type="AlphaFoldDB" id="A0AAD4LHS7"/>
<evidence type="ECO:0000313" key="9">
    <source>
        <dbReference type="EMBL" id="KAH8988048.1"/>
    </source>
</evidence>
<evidence type="ECO:0000256" key="6">
    <source>
        <dbReference type="ARBA" id="ARBA00023212"/>
    </source>
</evidence>
<evidence type="ECO:0000259" key="8">
    <source>
        <dbReference type="Pfam" id="PF12348"/>
    </source>
</evidence>
<evidence type="ECO:0000256" key="7">
    <source>
        <dbReference type="PROSITE-ProRule" id="PRU00103"/>
    </source>
</evidence>
<comment type="similarity">
    <text evidence="2">Belongs to the CLASP family.</text>
</comment>
<evidence type="ECO:0000313" key="10">
    <source>
        <dbReference type="Proteomes" id="UP001201163"/>
    </source>
</evidence>
<organism evidence="9 10">
    <name type="scientific">Lactarius akahatsu</name>
    <dbReference type="NCBI Taxonomy" id="416441"/>
    <lineage>
        <taxon>Eukaryota</taxon>
        <taxon>Fungi</taxon>
        <taxon>Dikarya</taxon>
        <taxon>Basidiomycota</taxon>
        <taxon>Agaricomycotina</taxon>
        <taxon>Agaricomycetes</taxon>
        <taxon>Russulales</taxon>
        <taxon>Russulaceae</taxon>
        <taxon>Lactarius</taxon>
    </lineage>
</organism>
<dbReference type="GO" id="GO:0031110">
    <property type="term" value="P:regulation of microtubule polymerization or depolymerization"/>
    <property type="evidence" value="ECO:0007669"/>
    <property type="project" value="UniProtKB-ARBA"/>
</dbReference>
<evidence type="ECO:0000256" key="2">
    <source>
        <dbReference type="ARBA" id="ARBA00009549"/>
    </source>
</evidence>
<dbReference type="GO" id="GO:1990023">
    <property type="term" value="C:mitotic spindle midzone"/>
    <property type="evidence" value="ECO:0007669"/>
    <property type="project" value="TreeGrafter"/>
</dbReference>
<keyword evidence="5" id="KW-0131">Cell cycle</keyword>
<dbReference type="SUPFAM" id="SSF48371">
    <property type="entry name" value="ARM repeat"/>
    <property type="match status" value="1"/>
</dbReference>
<evidence type="ECO:0000256" key="5">
    <source>
        <dbReference type="ARBA" id="ARBA00022776"/>
    </source>
</evidence>
<evidence type="ECO:0000256" key="4">
    <source>
        <dbReference type="ARBA" id="ARBA00022701"/>
    </source>
</evidence>